<dbReference type="Pfam" id="PF25881">
    <property type="entry name" value="HH_YBHG"/>
    <property type="match status" value="1"/>
</dbReference>
<dbReference type="EMBL" id="JAGTUF010000001">
    <property type="protein sequence ID" value="MBR9970268.1"/>
    <property type="molecule type" value="Genomic_DNA"/>
</dbReference>
<sequence length="330" mass="35198">MSRKPLIALAIAALLAAAAVGGWIVSRPGPADTGLILSGNVDVRQVDLSFRVEGRLAKLLVEEGDTVAAGQVVAELDDGYLKDAVRVTEARVAAQEAQLAKLEAGNRPQEIAQAKAELEKAEAALNNARVTYDRRAGVELGATVSRQALDDARNLLRQAEAQAARARQALDLQRQGFREEDITIGRAQLDGEKATMDLMRRRLADAVLTSPADGIVMTRVREPGAMTLPGATIATLALMNPMQVRSWVAEPDLGRAVPGTAAEIVTDGGKTYHGQVGFVSPVAEFTPKAVETRALRTSLVYRLRIVVDDADDGLRQGMPVTVRLLSSAPK</sequence>
<keyword evidence="2 3" id="KW-0175">Coiled coil</keyword>
<dbReference type="Gene3D" id="2.40.50.100">
    <property type="match status" value="1"/>
</dbReference>
<gene>
    <name evidence="5" type="ORF">KEC16_00895</name>
</gene>
<evidence type="ECO:0000256" key="3">
    <source>
        <dbReference type="SAM" id="Coils"/>
    </source>
</evidence>
<proteinExistence type="predicted"/>
<accession>A0ABS5I966</accession>
<dbReference type="InterPro" id="IPR050465">
    <property type="entry name" value="UPF0194_transport"/>
</dbReference>
<protein>
    <submittedName>
        <fullName evidence="5">HlyD family efflux transporter periplasmic adaptor subunit</fullName>
    </submittedName>
</protein>
<comment type="subcellular location">
    <subcellularLocation>
        <location evidence="1">Cell envelope</location>
    </subcellularLocation>
</comment>
<evidence type="ECO:0000256" key="1">
    <source>
        <dbReference type="ARBA" id="ARBA00004196"/>
    </source>
</evidence>
<dbReference type="PANTHER" id="PTHR32347:SF29">
    <property type="entry name" value="UPF0194 MEMBRANE PROTEIN YBHG"/>
    <property type="match status" value="1"/>
</dbReference>
<comment type="caution">
    <text evidence="5">The sequence shown here is derived from an EMBL/GenBank/DDBJ whole genome shotgun (WGS) entry which is preliminary data.</text>
</comment>
<evidence type="ECO:0000313" key="6">
    <source>
        <dbReference type="Proteomes" id="UP000680714"/>
    </source>
</evidence>
<dbReference type="SUPFAM" id="SSF111369">
    <property type="entry name" value="HlyD-like secretion proteins"/>
    <property type="match status" value="2"/>
</dbReference>
<dbReference type="Proteomes" id="UP000680714">
    <property type="component" value="Unassembled WGS sequence"/>
</dbReference>
<evidence type="ECO:0000256" key="2">
    <source>
        <dbReference type="ARBA" id="ARBA00023054"/>
    </source>
</evidence>
<organism evidence="5 6">
    <name type="scientific">Magnetospirillum sulfuroxidans</name>
    <dbReference type="NCBI Taxonomy" id="611300"/>
    <lineage>
        <taxon>Bacteria</taxon>
        <taxon>Pseudomonadati</taxon>
        <taxon>Pseudomonadota</taxon>
        <taxon>Alphaproteobacteria</taxon>
        <taxon>Rhodospirillales</taxon>
        <taxon>Rhodospirillaceae</taxon>
        <taxon>Magnetospirillum</taxon>
    </lineage>
</organism>
<reference evidence="5 6" key="1">
    <citation type="submission" date="2021-04" db="EMBL/GenBank/DDBJ databases">
        <title>Magnetospirillum sulfuroxidans sp. nov., a facultative chemolithoautotrophic sulfur-oxidizing alphaproteobacterium isolated from freshwater sediment and proposals for Paramagetospirillum gen. nov., and Magnetospirillaceae fam. nov.</title>
        <authorList>
            <person name="Koziaeva V."/>
            <person name="Geelhoed J.S."/>
            <person name="Sorokin D.Y."/>
            <person name="Grouzdev D.S."/>
        </authorList>
    </citation>
    <scope>NUCLEOTIDE SEQUENCE [LARGE SCALE GENOMIC DNA]</scope>
    <source>
        <strain evidence="5 6">J10</strain>
    </source>
</reference>
<dbReference type="RefSeq" id="WP_211545777.1">
    <property type="nucleotide sequence ID" value="NZ_JAGTUF010000001.1"/>
</dbReference>
<dbReference type="InterPro" id="IPR059052">
    <property type="entry name" value="HH_YbhG-like"/>
</dbReference>
<evidence type="ECO:0000313" key="5">
    <source>
        <dbReference type="EMBL" id="MBR9970268.1"/>
    </source>
</evidence>
<evidence type="ECO:0000259" key="4">
    <source>
        <dbReference type="Pfam" id="PF25881"/>
    </source>
</evidence>
<feature type="coiled-coil region" evidence="3">
    <location>
        <begin position="85"/>
        <end position="176"/>
    </location>
</feature>
<dbReference type="Gene3D" id="2.40.30.170">
    <property type="match status" value="1"/>
</dbReference>
<dbReference type="Gene3D" id="1.10.287.470">
    <property type="entry name" value="Helix hairpin bin"/>
    <property type="match status" value="2"/>
</dbReference>
<feature type="domain" description="YbhG-like alpha-helical hairpin" evidence="4">
    <location>
        <begin position="83"/>
        <end position="198"/>
    </location>
</feature>
<name>A0ABS5I966_9PROT</name>
<keyword evidence="6" id="KW-1185">Reference proteome</keyword>
<dbReference type="PANTHER" id="PTHR32347">
    <property type="entry name" value="EFFLUX SYSTEM COMPONENT YKNX-RELATED"/>
    <property type="match status" value="1"/>
</dbReference>